<feature type="compositionally biased region" description="Low complexity" evidence="1">
    <location>
        <begin position="234"/>
        <end position="248"/>
    </location>
</feature>
<feature type="region of interest" description="Disordered" evidence="1">
    <location>
        <begin position="264"/>
        <end position="303"/>
    </location>
</feature>
<comment type="caution">
    <text evidence="3">The sequence shown here is derived from an EMBL/GenBank/DDBJ whole genome shotgun (WGS) entry which is preliminary data.</text>
</comment>
<name>A0AAD4D5Z4_9FUNG</name>
<dbReference type="InterPro" id="IPR000608">
    <property type="entry name" value="UBC"/>
</dbReference>
<dbReference type="SMART" id="SM00212">
    <property type="entry name" value="UBCc"/>
    <property type="match status" value="1"/>
</dbReference>
<reference evidence="3" key="1">
    <citation type="journal article" date="2020" name="Fungal Divers.">
        <title>Resolving the Mortierellaceae phylogeny through synthesis of multi-gene phylogenetics and phylogenomics.</title>
        <authorList>
            <person name="Vandepol N."/>
            <person name="Liber J."/>
            <person name="Desiro A."/>
            <person name="Na H."/>
            <person name="Kennedy M."/>
            <person name="Barry K."/>
            <person name="Grigoriev I.V."/>
            <person name="Miller A.N."/>
            <person name="O'Donnell K."/>
            <person name="Stajich J.E."/>
            <person name="Bonito G."/>
        </authorList>
    </citation>
    <scope>NUCLEOTIDE SEQUENCE</scope>
    <source>
        <strain evidence="3">NRRL 28262</strain>
    </source>
</reference>
<dbReference type="Pfam" id="PF00179">
    <property type="entry name" value="UQ_con"/>
    <property type="match status" value="1"/>
</dbReference>
<dbReference type="SUPFAM" id="SSF54495">
    <property type="entry name" value="UBC-like"/>
    <property type="match status" value="1"/>
</dbReference>
<feature type="compositionally biased region" description="Low complexity" evidence="1">
    <location>
        <begin position="188"/>
        <end position="212"/>
    </location>
</feature>
<protein>
    <recommendedName>
        <fullName evidence="2">UBC core domain-containing protein</fullName>
    </recommendedName>
</protein>
<feature type="region of interest" description="Disordered" evidence="1">
    <location>
        <begin position="179"/>
        <end position="249"/>
    </location>
</feature>
<dbReference type="Proteomes" id="UP001194580">
    <property type="component" value="Unassembled WGS sequence"/>
</dbReference>
<accession>A0AAD4D5Z4</accession>
<feature type="domain" description="UBC core" evidence="2">
    <location>
        <begin position="1"/>
        <end position="111"/>
    </location>
</feature>
<dbReference type="EMBL" id="JAAAIL010001427">
    <property type="protein sequence ID" value="KAG0269447.1"/>
    <property type="molecule type" value="Genomic_DNA"/>
</dbReference>
<feature type="compositionally biased region" description="Low complexity" evidence="1">
    <location>
        <begin position="286"/>
        <end position="297"/>
    </location>
</feature>
<evidence type="ECO:0000313" key="3">
    <source>
        <dbReference type="EMBL" id="KAG0269447.1"/>
    </source>
</evidence>
<feature type="compositionally biased region" description="Polar residues" evidence="1">
    <location>
        <begin position="276"/>
        <end position="285"/>
    </location>
</feature>
<gene>
    <name evidence="3" type="ORF">BGZ95_002067</name>
</gene>
<organism evidence="3 4">
    <name type="scientific">Linnemannia exigua</name>
    <dbReference type="NCBI Taxonomy" id="604196"/>
    <lineage>
        <taxon>Eukaryota</taxon>
        <taxon>Fungi</taxon>
        <taxon>Fungi incertae sedis</taxon>
        <taxon>Mucoromycota</taxon>
        <taxon>Mortierellomycotina</taxon>
        <taxon>Mortierellomycetes</taxon>
        <taxon>Mortierellales</taxon>
        <taxon>Mortierellaceae</taxon>
        <taxon>Linnemannia</taxon>
    </lineage>
</organism>
<evidence type="ECO:0000256" key="1">
    <source>
        <dbReference type="SAM" id="MobiDB-lite"/>
    </source>
</evidence>
<sequence length="490" mass="52170">MDQPPGPALRKIFREVQAMVNDPPEGIRMIHSEDMTDIQAWIQGPGDVCVSTLKKDWKKTLGLKHILLVVKCLLIVPNPESALNEDAGRLLLERYDDYAQRAKMWTTIHAQSAGKDVFTPSKRAGVEAQDSSKDIRALSSASSSSSAINTREIGGELAAGMESTVTTLAVKEASKSGLERACVGDEQSSTTAPSTSSSSSSSSLLESNLTATMTTIPTKRKPGSAENRIEHESVTTASSSTSSCSSSSPFCAGTGAMANLGRLPTSQHQQHQQQQPRTVLTAQRNSSTSLATTSAQSKPQSPLLARQTLQGPPSALRNQGQNLLQKQMVNSNGVSLSDQLHGQQQQEQLLPKDDLQQGTLNHNTNHIMLSPKIAHNGLLGVTASTTFGPEGSTLSAVKFVTTSRSTTITTTSISPSIQHHHPQTGLAGSCSTNFSLSQQQSNGSSAAAAAVAPMSMLRSSYLVAPHNLSSLSSHVRPELHVDKKRALRRL</sequence>
<evidence type="ECO:0000259" key="2">
    <source>
        <dbReference type="PROSITE" id="PS50127"/>
    </source>
</evidence>
<keyword evidence="4" id="KW-1185">Reference proteome</keyword>
<evidence type="ECO:0000313" key="4">
    <source>
        <dbReference type="Proteomes" id="UP001194580"/>
    </source>
</evidence>
<proteinExistence type="predicted"/>
<dbReference type="Gene3D" id="3.10.110.10">
    <property type="entry name" value="Ubiquitin Conjugating Enzyme"/>
    <property type="match status" value="1"/>
</dbReference>
<dbReference type="AlphaFoldDB" id="A0AAD4D5Z4"/>
<dbReference type="InterPro" id="IPR016135">
    <property type="entry name" value="UBQ-conjugating_enzyme/RWD"/>
</dbReference>
<dbReference type="PROSITE" id="PS50127">
    <property type="entry name" value="UBC_2"/>
    <property type="match status" value="1"/>
</dbReference>